<dbReference type="PANTHER" id="PTHR19853">
    <property type="entry name" value="WD REPEAT CONTAINING PROTEIN 3 WDR3"/>
    <property type="match status" value="1"/>
</dbReference>
<dbReference type="PANTHER" id="PTHR19853:SF1">
    <property type="entry name" value="TBC1 DOMAIN FAMILY MEMBER 31"/>
    <property type="match status" value="1"/>
</dbReference>
<dbReference type="GO" id="GO:0060271">
    <property type="term" value="P:cilium assembly"/>
    <property type="evidence" value="ECO:0007669"/>
    <property type="project" value="TreeGrafter"/>
</dbReference>
<dbReference type="GO" id="GO:0036064">
    <property type="term" value="C:ciliary basal body"/>
    <property type="evidence" value="ECO:0007669"/>
    <property type="project" value="TreeGrafter"/>
</dbReference>
<dbReference type="GO" id="GO:0005813">
    <property type="term" value="C:centrosome"/>
    <property type="evidence" value="ECO:0007669"/>
    <property type="project" value="UniProtKB-SubCell"/>
</dbReference>
<reference evidence="11 12" key="1">
    <citation type="journal article" date="2024" name="BMC Genomics">
        <title>Genome assembly of redclaw crayfish (Cherax quadricarinatus) provides insights into its immune adaptation and hypoxia tolerance.</title>
        <authorList>
            <person name="Liu Z."/>
            <person name="Zheng J."/>
            <person name="Li H."/>
            <person name="Fang K."/>
            <person name="Wang S."/>
            <person name="He J."/>
            <person name="Zhou D."/>
            <person name="Weng S."/>
            <person name="Chi M."/>
            <person name="Gu Z."/>
            <person name="He J."/>
            <person name="Li F."/>
            <person name="Wang M."/>
        </authorList>
    </citation>
    <scope>NUCLEOTIDE SEQUENCE [LARGE SCALE GENOMIC DNA]</scope>
    <source>
        <strain evidence="11">ZL_2023a</strain>
    </source>
</reference>
<evidence type="ECO:0000259" key="10">
    <source>
        <dbReference type="PROSITE" id="PS50086"/>
    </source>
</evidence>
<evidence type="ECO:0000256" key="7">
    <source>
        <dbReference type="ARBA" id="ARBA00023212"/>
    </source>
</evidence>
<evidence type="ECO:0000256" key="8">
    <source>
        <dbReference type="ARBA" id="ARBA00023273"/>
    </source>
</evidence>
<keyword evidence="12" id="KW-1185">Reference proteome</keyword>
<accession>A0AAW0YLK5</accession>
<keyword evidence="8" id="KW-0966">Cell projection</keyword>
<evidence type="ECO:0000313" key="12">
    <source>
        <dbReference type="Proteomes" id="UP001445076"/>
    </source>
</evidence>
<proteinExistence type="predicted"/>
<dbReference type="InterPro" id="IPR000195">
    <property type="entry name" value="Rab-GAP-TBC_dom"/>
</dbReference>
<feature type="coiled-coil region" evidence="9">
    <location>
        <begin position="358"/>
        <end position="385"/>
    </location>
</feature>
<keyword evidence="5" id="KW-0677">Repeat</keyword>
<evidence type="ECO:0000256" key="5">
    <source>
        <dbReference type="ARBA" id="ARBA00022737"/>
    </source>
</evidence>
<dbReference type="InterPro" id="IPR051570">
    <property type="entry name" value="TBC1_cilium_biogenesis"/>
</dbReference>
<dbReference type="AlphaFoldDB" id="A0AAW0YLK5"/>
<evidence type="ECO:0000256" key="2">
    <source>
        <dbReference type="ARBA" id="ARBA00004300"/>
    </source>
</evidence>
<sequence>MRPQVILDEASGEIWPANFDLTSQKTSSKLLPVLEVIGTGSPQSAALSCHCSYLATVTRGEDALNRLFIINMTEKRFYLLKRLIEPCTALLFHPYQENTLFLATASCKVYSINVDDDSVIVMEGHTLPVERIQSGLRSPLVVTHNDREVLLWSWPSVVLTSKMRHDDRLKVIWAGHVWQRDELVVSFISGSILIWPSHKRNTQVHIEAPKGLDFDFKAFALSRGGEWLVGGGKSHLLVTYSLVSRSVTQVVQLPTSCSDIFQPVFLPPVHPNYSQVLALLNSTGMLNIIDFATATKLKTIRSQRFNIDCVNVSDDGNFLAVTFVNSTTKIYPVRAFFPEDPKNILISQIEKEEIAFRIVEKREKVEREEEIRRRERREKSQELQELLDKNKWYKILQEFKAYPEKYRTLIWLSVLEVPRNYSVFSSLLDKGTHTAFEGLQEVLELPDGALFRALQGTLSCLTHWAPFLASVDYLPEFVFPFIKMFHSNPLLCFEVTLTIIMNWCCLWFEFWPEPGITVLNVIEQIISVADPSLLTHLIKLKVTAEDYAWSLLTSAFSKVLSSSDWLVLWDHILSNHPSFLPCVAAAFTIKSRQTILTCSDSSEIKMYYYQESWITVRSVLDKAYVLHSRLSEMHLPKNIFEAFTPMPRDGLPLFNIGPRDTRDEEIENMERNVCKLHLCTKSPGRSVARNSVPDTVHRKQQEEMVYFVGQNELQKQEDECLESILSLRKRHLASTLPENSNCNDSSA</sequence>
<organism evidence="11 12">
    <name type="scientific">Cherax quadricarinatus</name>
    <name type="common">Australian red claw crayfish</name>
    <dbReference type="NCBI Taxonomy" id="27406"/>
    <lineage>
        <taxon>Eukaryota</taxon>
        <taxon>Metazoa</taxon>
        <taxon>Ecdysozoa</taxon>
        <taxon>Arthropoda</taxon>
        <taxon>Crustacea</taxon>
        <taxon>Multicrustacea</taxon>
        <taxon>Malacostraca</taxon>
        <taxon>Eumalacostraca</taxon>
        <taxon>Eucarida</taxon>
        <taxon>Decapoda</taxon>
        <taxon>Pleocyemata</taxon>
        <taxon>Astacidea</taxon>
        <taxon>Parastacoidea</taxon>
        <taxon>Parastacidae</taxon>
        <taxon>Cherax</taxon>
    </lineage>
</organism>
<gene>
    <name evidence="11" type="ORF">OTU49_005713</name>
</gene>
<comment type="subcellular location">
    <subcellularLocation>
        <location evidence="1">Cell projection</location>
        <location evidence="1">Cilium</location>
    </subcellularLocation>
    <subcellularLocation>
        <location evidence="2">Cytoplasm</location>
        <location evidence="2">Cytoskeleton</location>
        <location evidence="2">Microtubule organizing center</location>
        <location evidence="2">Centrosome</location>
    </subcellularLocation>
</comment>
<keyword evidence="3" id="KW-0963">Cytoplasm</keyword>
<dbReference type="PROSITE" id="PS50086">
    <property type="entry name" value="TBC_RABGAP"/>
    <property type="match status" value="1"/>
</dbReference>
<dbReference type="SUPFAM" id="SSF69322">
    <property type="entry name" value="Tricorn protease domain 2"/>
    <property type="match status" value="1"/>
</dbReference>
<dbReference type="Gene3D" id="2.130.10.10">
    <property type="entry name" value="YVTN repeat-like/Quinoprotein amine dehydrogenase"/>
    <property type="match status" value="1"/>
</dbReference>
<evidence type="ECO:0000256" key="9">
    <source>
        <dbReference type="SAM" id="Coils"/>
    </source>
</evidence>
<dbReference type="Pfam" id="PF00566">
    <property type="entry name" value="RabGAP-TBC"/>
    <property type="match status" value="1"/>
</dbReference>
<dbReference type="InterPro" id="IPR035969">
    <property type="entry name" value="Rab-GAP_TBC_sf"/>
</dbReference>
<evidence type="ECO:0000256" key="3">
    <source>
        <dbReference type="ARBA" id="ARBA00022490"/>
    </source>
</evidence>
<evidence type="ECO:0000313" key="11">
    <source>
        <dbReference type="EMBL" id="KAK8752470.1"/>
    </source>
</evidence>
<keyword evidence="4" id="KW-0853">WD repeat</keyword>
<evidence type="ECO:0000256" key="6">
    <source>
        <dbReference type="ARBA" id="ARBA00023054"/>
    </source>
</evidence>
<dbReference type="SUPFAM" id="SSF47923">
    <property type="entry name" value="Ypt/Rab-GAP domain of gyp1p"/>
    <property type="match status" value="1"/>
</dbReference>
<dbReference type="InterPro" id="IPR015943">
    <property type="entry name" value="WD40/YVTN_repeat-like_dom_sf"/>
</dbReference>
<dbReference type="Gene3D" id="1.10.472.80">
    <property type="entry name" value="Ypt/Rab-GAP domain of gyp1p, domain 3"/>
    <property type="match status" value="1"/>
</dbReference>
<dbReference type="Proteomes" id="UP001445076">
    <property type="component" value="Unassembled WGS sequence"/>
</dbReference>
<keyword evidence="7" id="KW-0206">Cytoskeleton</keyword>
<evidence type="ECO:0000256" key="4">
    <source>
        <dbReference type="ARBA" id="ARBA00022574"/>
    </source>
</evidence>
<evidence type="ECO:0000256" key="1">
    <source>
        <dbReference type="ARBA" id="ARBA00004138"/>
    </source>
</evidence>
<comment type="caution">
    <text evidence="11">The sequence shown here is derived from an EMBL/GenBank/DDBJ whole genome shotgun (WGS) entry which is preliminary data.</text>
</comment>
<dbReference type="EMBL" id="JARKIK010000004">
    <property type="protein sequence ID" value="KAK8752470.1"/>
    <property type="molecule type" value="Genomic_DNA"/>
</dbReference>
<feature type="domain" description="Rab-GAP TBC" evidence="10">
    <location>
        <begin position="401"/>
        <end position="576"/>
    </location>
</feature>
<name>A0AAW0YLK5_CHEQU</name>
<protein>
    <recommendedName>
        <fullName evidence="10">Rab-GAP TBC domain-containing protein</fullName>
    </recommendedName>
</protein>
<keyword evidence="6 9" id="KW-0175">Coiled coil</keyword>